<gene>
    <name evidence="3" type="ORF">BECKFM1743A_GA0114220_103203</name>
    <name evidence="4" type="ORF">BECKFM1743B_GA0114221_103153</name>
    <name evidence="2" type="ORF">BECKFM1743C_GA0114222_103183</name>
</gene>
<reference evidence="3" key="1">
    <citation type="submission" date="2019-02" db="EMBL/GenBank/DDBJ databases">
        <authorList>
            <person name="Gruber-Vodicka R. H."/>
            <person name="Seah K. B. B."/>
        </authorList>
    </citation>
    <scope>NUCLEOTIDE SEQUENCE</scope>
    <source>
        <strain evidence="3">BECK_BZ163</strain>
        <strain evidence="4">BECK_BZ164</strain>
        <strain evidence="2">BECK_BZ165</strain>
    </source>
</reference>
<name>A0A450T882_9GAMM</name>
<dbReference type="EMBL" id="CAADEZ010000320">
    <property type="protein sequence ID" value="VFJ62969.1"/>
    <property type="molecule type" value="Genomic_DNA"/>
</dbReference>
<dbReference type="AlphaFoldDB" id="A0A450T882"/>
<organism evidence="3">
    <name type="scientific">Candidatus Kentrum sp. FM</name>
    <dbReference type="NCBI Taxonomy" id="2126340"/>
    <lineage>
        <taxon>Bacteria</taxon>
        <taxon>Pseudomonadati</taxon>
        <taxon>Pseudomonadota</taxon>
        <taxon>Gammaproteobacteria</taxon>
        <taxon>Candidatus Kentrum</taxon>
    </lineage>
</organism>
<evidence type="ECO:0000313" key="3">
    <source>
        <dbReference type="EMBL" id="VFJ62969.1"/>
    </source>
</evidence>
<feature type="region of interest" description="Disordered" evidence="1">
    <location>
        <begin position="1"/>
        <end position="54"/>
    </location>
</feature>
<dbReference type="EMBL" id="CAADFA010000318">
    <property type="protein sequence ID" value="VFJ62505.1"/>
    <property type="molecule type" value="Genomic_DNA"/>
</dbReference>
<sequence>MADFSKAQSKKKKPSRFGTPPAIDEAGDNLNQPEHAPAFSPTPPEGKSKAKPAIESERTVPFGFKVSKKFSREFKKVALEDDLKLVELLEASFEAYKILRHES</sequence>
<evidence type="ECO:0000313" key="2">
    <source>
        <dbReference type="EMBL" id="VFJ62505.1"/>
    </source>
</evidence>
<accession>A0A450T882</accession>
<evidence type="ECO:0000256" key="1">
    <source>
        <dbReference type="SAM" id="MobiDB-lite"/>
    </source>
</evidence>
<protein>
    <submittedName>
        <fullName evidence="3">Uncharacterized protein</fullName>
    </submittedName>
</protein>
<proteinExistence type="predicted"/>
<dbReference type="EMBL" id="CAADFL010000315">
    <property type="protein sequence ID" value="VFK14310.1"/>
    <property type="molecule type" value="Genomic_DNA"/>
</dbReference>
<evidence type="ECO:0000313" key="4">
    <source>
        <dbReference type="EMBL" id="VFK14310.1"/>
    </source>
</evidence>